<dbReference type="Proteomes" id="UP000594480">
    <property type="component" value="Chromosome"/>
</dbReference>
<sequence>MDLDVSCHINALVDGPDSPLTPQALRRAAEAGYRRIVLAPFDPAATDLASLRRLFDDAGLTPIPIAGQAPGADVSSADADERRAGEAALYAMVDATAALGGDQLNGVPYGVFGHPMAPIDAASRERSATSVGKVADYAHEHGITMTFEVVNRYETAMVNTAAQAMEYAELSGSDHLRIHLDSFHMAVEEADAAQAIRTALPRLAYLELGQSGRGLLSTGAVNIPGLVQGALDDGYEGRWGVEAFSRSILPEVVADMLAIWREPYTDGGSLAEDAMRVIRAGWASSSVGRRAQRLARGASDTGSIIRPA</sequence>
<evidence type="ECO:0000259" key="2">
    <source>
        <dbReference type="Pfam" id="PF01261"/>
    </source>
</evidence>
<name>A0A7S8MXI4_9MICO</name>
<dbReference type="InterPro" id="IPR013022">
    <property type="entry name" value="Xyl_isomerase-like_TIM-brl"/>
</dbReference>
<dbReference type="RefSeq" id="WP_195692468.1">
    <property type="nucleotide sequence ID" value="NZ_CP064760.1"/>
</dbReference>
<proteinExistence type="predicted"/>
<dbReference type="InterPro" id="IPR050312">
    <property type="entry name" value="IolE/XylAMocC-like"/>
</dbReference>
<evidence type="ECO:0000313" key="3">
    <source>
        <dbReference type="EMBL" id="QPE04390.1"/>
    </source>
</evidence>
<dbReference type="SUPFAM" id="SSF51658">
    <property type="entry name" value="Xylose isomerase-like"/>
    <property type="match status" value="1"/>
</dbReference>
<reference evidence="3 4" key="1">
    <citation type="submission" date="2020-11" db="EMBL/GenBank/DDBJ databases">
        <title>Amino acid is mineralized and recycled by bacteria in oceanic microbiome.</title>
        <authorList>
            <person name="Zheng L.Y."/>
        </authorList>
    </citation>
    <scope>NUCLEOTIDE SEQUENCE [LARGE SCALE GENOMIC DNA]</scope>
    <source>
        <strain evidence="3 4">A32-1</strain>
    </source>
</reference>
<organism evidence="3 4">
    <name type="scientific">Microbacterium schleiferi</name>
    <dbReference type="NCBI Taxonomy" id="69362"/>
    <lineage>
        <taxon>Bacteria</taxon>
        <taxon>Bacillati</taxon>
        <taxon>Actinomycetota</taxon>
        <taxon>Actinomycetes</taxon>
        <taxon>Micrococcales</taxon>
        <taxon>Microbacteriaceae</taxon>
        <taxon>Microbacterium</taxon>
    </lineage>
</organism>
<dbReference type="Gene3D" id="3.20.20.150">
    <property type="entry name" value="Divalent-metal-dependent TIM barrel enzymes"/>
    <property type="match status" value="1"/>
</dbReference>
<dbReference type="Pfam" id="PF01261">
    <property type="entry name" value="AP_endonuc_2"/>
    <property type="match status" value="1"/>
</dbReference>
<feature type="domain" description="Xylose isomerase-like TIM barrel" evidence="2">
    <location>
        <begin position="25"/>
        <end position="258"/>
    </location>
</feature>
<dbReference type="KEGG" id="msf:IT882_14745"/>
<evidence type="ECO:0000313" key="4">
    <source>
        <dbReference type="Proteomes" id="UP000594480"/>
    </source>
</evidence>
<dbReference type="PANTHER" id="PTHR12110:SF41">
    <property type="entry name" value="INOSOSE DEHYDRATASE"/>
    <property type="match status" value="1"/>
</dbReference>
<dbReference type="GO" id="GO:0016853">
    <property type="term" value="F:isomerase activity"/>
    <property type="evidence" value="ECO:0007669"/>
    <property type="project" value="UniProtKB-KW"/>
</dbReference>
<keyword evidence="3" id="KW-0413">Isomerase</keyword>
<dbReference type="InterPro" id="IPR036237">
    <property type="entry name" value="Xyl_isomerase-like_sf"/>
</dbReference>
<protein>
    <submittedName>
        <fullName evidence="3">Sugar phosphate isomerase/epimerase</fullName>
    </submittedName>
</protein>
<keyword evidence="4" id="KW-1185">Reference proteome</keyword>
<keyword evidence="1" id="KW-0119">Carbohydrate metabolism</keyword>
<evidence type="ECO:0000256" key="1">
    <source>
        <dbReference type="ARBA" id="ARBA00023277"/>
    </source>
</evidence>
<gene>
    <name evidence="3" type="ORF">IT882_14745</name>
</gene>
<dbReference type="PANTHER" id="PTHR12110">
    <property type="entry name" value="HYDROXYPYRUVATE ISOMERASE"/>
    <property type="match status" value="1"/>
</dbReference>
<accession>A0A7S8MXI4</accession>
<dbReference type="EMBL" id="CP064760">
    <property type="protein sequence ID" value="QPE04390.1"/>
    <property type="molecule type" value="Genomic_DNA"/>
</dbReference>
<dbReference type="AlphaFoldDB" id="A0A7S8MXI4"/>